<evidence type="ECO:0000313" key="2">
    <source>
        <dbReference type="EMBL" id="GAA4416757.1"/>
    </source>
</evidence>
<gene>
    <name evidence="2" type="ORF">GCM10023187_48510</name>
</gene>
<accession>A0ABP8KVL2</accession>
<keyword evidence="3" id="KW-1185">Reference proteome</keyword>
<name>A0ABP8KVL2_9BACT</name>
<feature type="compositionally biased region" description="Polar residues" evidence="1">
    <location>
        <begin position="103"/>
        <end position="126"/>
    </location>
</feature>
<comment type="caution">
    <text evidence="2">The sequence shown here is derived from an EMBL/GenBank/DDBJ whole genome shotgun (WGS) entry which is preliminary data.</text>
</comment>
<sequence>MEPNNGPILSPNQIDKFYRELLEHPDLVYELSPYHLSKIKEHANSVCKDIHSDACKLVTANPNWLYPPECISRITYWMQTFPDYTEAKTVLGIIENTRKAPQPISQPQEPTPTAASEQNGKADQPPTSAIFVKEARDEIYKALLPYVDEAERPALNELLAGKSIAAKIQVNTRAKTFCTIFKIAHNTGKVNREKRKLNDWLCRWFNCLDKNDQLAPLNPKTVKEYLKGADTPE</sequence>
<organism evidence="2 3">
    <name type="scientific">Nibrella viscosa</name>
    <dbReference type="NCBI Taxonomy" id="1084524"/>
    <lineage>
        <taxon>Bacteria</taxon>
        <taxon>Pseudomonadati</taxon>
        <taxon>Bacteroidota</taxon>
        <taxon>Cytophagia</taxon>
        <taxon>Cytophagales</taxon>
        <taxon>Spirosomataceae</taxon>
        <taxon>Nibrella</taxon>
    </lineage>
</organism>
<dbReference type="Proteomes" id="UP001500936">
    <property type="component" value="Unassembled WGS sequence"/>
</dbReference>
<evidence type="ECO:0000256" key="1">
    <source>
        <dbReference type="SAM" id="MobiDB-lite"/>
    </source>
</evidence>
<reference evidence="3" key="1">
    <citation type="journal article" date="2019" name="Int. J. Syst. Evol. Microbiol.">
        <title>The Global Catalogue of Microorganisms (GCM) 10K type strain sequencing project: providing services to taxonomists for standard genome sequencing and annotation.</title>
        <authorList>
            <consortium name="The Broad Institute Genomics Platform"/>
            <consortium name="The Broad Institute Genome Sequencing Center for Infectious Disease"/>
            <person name="Wu L."/>
            <person name="Ma J."/>
        </authorList>
    </citation>
    <scope>NUCLEOTIDE SEQUENCE [LARGE SCALE GENOMIC DNA]</scope>
    <source>
        <strain evidence="3">JCM 17925</strain>
    </source>
</reference>
<dbReference type="EMBL" id="BAABHB010000014">
    <property type="protein sequence ID" value="GAA4416757.1"/>
    <property type="molecule type" value="Genomic_DNA"/>
</dbReference>
<protein>
    <submittedName>
        <fullName evidence="2">Uncharacterized protein</fullName>
    </submittedName>
</protein>
<feature type="region of interest" description="Disordered" evidence="1">
    <location>
        <begin position="99"/>
        <end position="126"/>
    </location>
</feature>
<evidence type="ECO:0000313" key="3">
    <source>
        <dbReference type="Proteomes" id="UP001500936"/>
    </source>
</evidence>
<proteinExistence type="predicted"/>
<dbReference type="RefSeq" id="WP_345270642.1">
    <property type="nucleotide sequence ID" value="NZ_BAABHB010000014.1"/>
</dbReference>